<dbReference type="NCBIfam" id="TIGR03118">
    <property type="entry name" value="PEPCTERM_chp_1"/>
    <property type="match status" value="1"/>
</dbReference>
<dbReference type="Proteomes" id="UP000566711">
    <property type="component" value="Unassembled WGS sequence"/>
</dbReference>
<dbReference type="InterPro" id="IPR015943">
    <property type="entry name" value="WD40/YVTN_repeat-like_dom_sf"/>
</dbReference>
<protein>
    <submittedName>
        <fullName evidence="1">TIGR03118 family protein</fullName>
    </submittedName>
</protein>
<dbReference type="AlphaFoldDB" id="A0A7W2ELH3"/>
<accession>A0A7W2ELH3</accession>
<sequence>MLTACGGGYGGGSYMPPSAPPPAVASSYTVTSLVSDAVIAAAHTDANLVNGWGVAFNPKGYVWVADNGTSKSTLYDGNGVPQSLVVSTPDAPTGIVYNGTTDFKLTQGGVTGASPFLFATERGMIAAWAPSVAATTAVATYDGSAAGAVYKGLAIGSFSGVNYLYAADFHNMRVDVFDTNFARVSLPGGFTDPGLPAGYAPFGIQVIGDKVYVAYARRAATGDDEQAGAGLGVLDVYTTGGALVRQLVNGGALNAPWGMAMAPADFGSNANMLLVGNFGDGKINVYDPADGTAKGTLNGADGMPLVIDGLWGIAFGNGLNSQPSNTLFFAAGPKDETHGQYGRIDVK</sequence>
<comment type="caution">
    <text evidence="1">The sequence shown here is derived from an EMBL/GenBank/DDBJ whole genome shotgun (WGS) entry which is preliminary data.</text>
</comment>
<evidence type="ECO:0000313" key="2">
    <source>
        <dbReference type="Proteomes" id="UP000566711"/>
    </source>
</evidence>
<dbReference type="EMBL" id="JACEZS010000023">
    <property type="protein sequence ID" value="MBA5607960.1"/>
    <property type="molecule type" value="Genomic_DNA"/>
</dbReference>
<keyword evidence="2" id="KW-1185">Reference proteome</keyword>
<proteinExistence type="predicted"/>
<dbReference type="InterPro" id="IPR017549">
    <property type="entry name" value="APMV_L690"/>
</dbReference>
<dbReference type="Gene3D" id="2.130.10.10">
    <property type="entry name" value="YVTN repeat-like/Quinoprotein amine dehydrogenase"/>
    <property type="match status" value="1"/>
</dbReference>
<evidence type="ECO:0000313" key="1">
    <source>
        <dbReference type="EMBL" id="MBA5607960.1"/>
    </source>
</evidence>
<dbReference type="SUPFAM" id="SSF63829">
    <property type="entry name" value="Calcium-dependent phosphotriesterase"/>
    <property type="match status" value="1"/>
</dbReference>
<gene>
    <name evidence="1" type="ORF">H3H36_21615</name>
</gene>
<organism evidence="1 2">
    <name type="scientific">Rugamonas fusca</name>
    <dbReference type="NCBI Taxonomy" id="2758568"/>
    <lineage>
        <taxon>Bacteria</taxon>
        <taxon>Pseudomonadati</taxon>
        <taxon>Pseudomonadota</taxon>
        <taxon>Betaproteobacteria</taxon>
        <taxon>Burkholderiales</taxon>
        <taxon>Oxalobacteraceae</taxon>
        <taxon>Telluria group</taxon>
        <taxon>Rugamonas</taxon>
    </lineage>
</organism>
<reference evidence="1 2" key="1">
    <citation type="submission" date="2020-07" db="EMBL/GenBank/DDBJ databases">
        <title>Novel species isolated from subtropical streams in China.</title>
        <authorList>
            <person name="Lu H."/>
        </authorList>
    </citation>
    <scope>NUCLEOTIDE SEQUENCE [LARGE SCALE GENOMIC DNA]</scope>
    <source>
        <strain evidence="1 2">FT3S</strain>
    </source>
</reference>
<name>A0A7W2ELH3_9BURK</name>